<dbReference type="Gene3D" id="3.40.50.150">
    <property type="entry name" value="Vaccinia Virus protein VP39"/>
    <property type="match status" value="1"/>
</dbReference>
<dbReference type="CDD" id="cd02440">
    <property type="entry name" value="AdoMet_MTases"/>
    <property type="match status" value="1"/>
</dbReference>
<evidence type="ECO:0000313" key="1">
    <source>
        <dbReference type="EMBL" id="MCW7755401.1"/>
    </source>
</evidence>
<keyword evidence="1" id="KW-0808">Transferase</keyword>
<dbReference type="PANTHER" id="PTHR43861">
    <property type="entry name" value="TRANS-ACONITATE 2-METHYLTRANSFERASE-RELATED"/>
    <property type="match status" value="1"/>
</dbReference>
<accession>A0ABT3NDY8</accession>
<proteinExistence type="predicted"/>
<name>A0ABT3NDY8_9BACT</name>
<keyword evidence="1" id="KW-0489">Methyltransferase</keyword>
<dbReference type="EMBL" id="JAPFPW010000039">
    <property type="protein sequence ID" value="MCW7755401.1"/>
    <property type="molecule type" value="Genomic_DNA"/>
</dbReference>
<dbReference type="GO" id="GO:0032259">
    <property type="term" value="P:methylation"/>
    <property type="evidence" value="ECO:0007669"/>
    <property type="project" value="UniProtKB-KW"/>
</dbReference>
<sequence>MPYDCEKKLQESFPWQRSAYHTDYNHVLALYKVKSCMENVSGKMLLDIACGDGLLTEMFAPNFQIIVGVDASSRHLAEARKRVPSGEFYESLIEDFEDDRKFDAVFMLDLLEHVQDPQAVLKKAAGFLKPNGRLIVHVPNCDAVNRKIAVLMGTLTSCGELSPFDVNVAGHRRSYNLASLEQEIATAGLKTVKMGGIFYKMLSTPQMDWLLKNGLWEAGHGWGRTGLETAKDWKSEFCRACYEYGLEHPEDCNIIYACIGKHY</sequence>
<reference evidence="1 2" key="1">
    <citation type="submission" date="2022-11" db="EMBL/GenBank/DDBJ databases">
        <title>Desulfobotulus tamanensis H1 sp. nov. - anaerobic, alkaliphilic, sulphate reducing bacterium isolated from terrestrial mud volcano.</title>
        <authorList>
            <person name="Frolova A."/>
            <person name="Merkel A.Y."/>
            <person name="Slobodkin A.I."/>
        </authorList>
    </citation>
    <scope>NUCLEOTIDE SEQUENCE [LARGE SCALE GENOMIC DNA]</scope>
    <source>
        <strain evidence="1 2">H1</strain>
    </source>
</reference>
<dbReference type="InterPro" id="IPR029063">
    <property type="entry name" value="SAM-dependent_MTases_sf"/>
</dbReference>
<organism evidence="1 2">
    <name type="scientific">Desulfobotulus pelophilus</name>
    <dbReference type="NCBI Taxonomy" id="2823377"/>
    <lineage>
        <taxon>Bacteria</taxon>
        <taxon>Pseudomonadati</taxon>
        <taxon>Thermodesulfobacteriota</taxon>
        <taxon>Desulfobacteria</taxon>
        <taxon>Desulfobacterales</taxon>
        <taxon>Desulfobacteraceae</taxon>
        <taxon>Desulfobotulus</taxon>
    </lineage>
</organism>
<dbReference type="GO" id="GO:0008168">
    <property type="term" value="F:methyltransferase activity"/>
    <property type="evidence" value="ECO:0007669"/>
    <property type="project" value="UniProtKB-KW"/>
</dbReference>
<dbReference type="Pfam" id="PF13489">
    <property type="entry name" value="Methyltransf_23"/>
    <property type="match status" value="1"/>
</dbReference>
<protein>
    <submittedName>
        <fullName evidence="1">Class I SAM-dependent methyltransferase</fullName>
    </submittedName>
</protein>
<comment type="caution">
    <text evidence="1">The sequence shown here is derived from an EMBL/GenBank/DDBJ whole genome shotgun (WGS) entry which is preliminary data.</text>
</comment>
<keyword evidence="2" id="KW-1185">Reference proteome</keyword>
<gene>
    <name evidence="1" type="ORF">OOT00_15575</name>
</gene>
<evidence type="ECO:0000313" key="2">
    <source>
        <dbReference type="Proteomes" id="UP001209681"/>
    </source>
</evidence>
<dbReference type="SUPFAM" id="SSF53335">
    <property type="entry name" value="S-adenosyl-L-methionine-dependent methyltransferases"/>
    <property type="match status" value="1"/>
</dbReference>
<dbReference type="Proteomes" id="UP001209681">
    <property type="component" value="Unassembled WGS sequence"/>
</dbReference>
<dbReference type="RefSeq" id="WP_265426349.1">
    <property type="nucleotide sequence ID" value="NZ_JAPFPW010000039.1"/>
</dbReference>